<feature type="transmembrane region" description="Helical" evidence="7">
    <location>
        <begin position="430"/>
        <end position="449"/>
    </location>
</feature>
<evidence type="ECO:0000313" key="8">
    <source>
        <dbReference type="EMBL" id="ELU36554.1"/>
    </source>
</evidence>
<feature type="transmembrane region" description="Helical" evidence="7">
    <location>
        <begin position="718"/>
        <end position="742"/>
    </location>
</feature>
<evidence type="ECO:0000256" key="2">
    <source>
        <dbReference type="ARBA" id="ARBA00008432"/>
    </source>
</evidence>
<feature type="transmembrane region" description="Helical" evidence="7">
    <location>
        <begin position="639"/>
        <end position="659"/>
    </location>
</feature>
<dbReference type="InterPro" id="IPR011701">
    <property type="entry name" value="MFS"/>
</dbReference>
<dbReference type="EMBL" id="AFRT01003267">
    <property type="protein sequence ID" value="ELU36554.1"/>
    <property type="molecule type" value="Genomic_DNA"/>
</dbReference>
<dbReference type="PANTHER" id="PTHR23515">
    <property type="entry name" value="HIGH-AFFINITY NITRATE TRANSPORTER 2.3"/>
    <property type="match status" value="1"/>
</dbReference>
<feature type="region of interest" description="Disordered" evidence="6">
    <location>
        <begin position="816"/>
        <end position="835"/>
    </location>
</feature>
<dbReference type="InterPro" id="IPR036259">
    <property type="entry name" value="MFS_trans_sf"/>
</dbReference>
<keyword evidence="3 7" id="KW-0812">Transmembrane</keyword>
<keyword evidence="4 7" id="KW-1133">Transmembrane helix</keyword>
<evidence type="ECO:0000256" key="6">
    <source>
        <dbReference type="SAM" id="MobiDB-lite"/>
    </source>
</evidence>
<dbReference type="GO" id="GO:0015112">
    <property type="term" value="F:nitrate transmembrane transporter activity"/>
    <property type="evidence" value="ECO:0007669"/>
    <property type="project" value="InterPro"/>
</dbReference>
<evidence type="ECO:0000256" key="3">
    <source>
        <dbReference type="ARBA" id="ARBA00022692"/>
    </source>
</evidence>
<feature type="transmembrane region" description="Helical" evidence="7">
    <location>
        <begin position="369"/>
        <end position="388"/>
    </location>
</feature>
<keyword evidence="9" id="KW-1185">Reference proteome</keyword>
<dbReference type="Pfam" id="PF07690">
    <property type="entry name" value="MFS_1"/>
    <property type="match status" value="1"/>
</dbReference>
<sequence>MELSVGMLRTRVLGLVSGVMYGGTLASEPVARTHISYCKRFGDLLSDVESESFRVLLCIPGRRIEVEFLNGAVLAKFDRCQTSKTGYSAPKSSQILSEYYQVVCEDLTNANHPKADDQDGFSVSHGGLRDNYWSHAGGSSNGVRRPGVLIESDIIPEHPDRWTFFALRKYPESIAGERRGEHQTIAHATGSNCCGEAKKHLESRPEAIKRRPAPDANDSGGASQLLSLYLWRYAVPESPAHLVVPIDTLTRLCLGSYSVSGLKELYIAGLQFPRLFGASFTCNLRFPLSTVALCIPMILFLTDLRLSGGLRYGNLSWFAFPPLIPEAIKSDLKLTNAQVVVGPLVDRYGPRKVVPTSIRFLRSLTIDQVMASLLVLGAMPSGLAGTATKASHLYAIRFFIGILGGTFVPCQAWTTAFFDKNVVGTANALVGGWGNMGGGITFIIMVSLFQQLIHSGLSDHIAWRVAFVAVPVPVLLSVAALTMIFGWDHPAGKWENRHKLSAHTAVPGHGPATVQEKEVDEKDFNKEKSQGVSVQVEEVSDAPNNIQSELDVAVNEPLTLKTAMAIVSNALTWLPAIAYMTTQDTYVYSFLHLSAETHSVGMIHQITAIYGLLNMWTRPLGGLIGDAVYRRWGVPGKKWFMLLCGFIEGALAIALGLYIETHHKSGSTPQRESCALEGKSVNLRCAVLIMTFISRDYYWDLCRHGDLQRGRLRDSNGLMSGIVGSVGNLGGIIFALVFRFQPAPLGKAFWICGVIVMTLNASLVWIRVPYANKDILSPNSSKNEEIASCHGLQFLFEFPETMAMGRDPRLSHVRVQTRPTAPELHDSPHSLIDPT</sequence>
<evidence type="ECO:0000256" key="1">
    <source>
        <dbReference type="ARBA" id="ARBA00004141"/>
    </source>
</evidence>
<dbReference type="Proteomes" id="UP000011668">
    <property type="component" value="Unassembled WGS sequence"/>
</dbReference>
<name>L8WJL1_THACA</name>
<feature type="transmembrane region" description="Helical" evidence="7">
    <location>
        <begin position="461"/>
        <end position="487"/>
    </location>
</feature>
<accession>L8WJL1</accession>
<comment type="subcellular location">
    <subcellularLocation>
        <location evidence="1">Membrane</location>
        <topology evidence="1">Multi-pass membrane protein</topology>
    </subcellularLocation>
</comment>
<evidence type="ECO:0000313" key="9">
    <source>
        <dbReference type="Proteomes" id="UP000011668"/>
    </source>
</evidence>
<dbReference type="InterPro" id="IPR044772">
    <property type="entry name" value="NO3_transporter"/>
</dbReference>
<feature type="transmembrane region" description="Helical" evidence="7">
    <location>
        <begin position="748"/>
        <end position="766"/>
    </location>
</feature>
<dbReference type="SUPFAM" id="SSF103473">
    <property type="entry name" value="MFS general substrate transporter"/>
    <property type="match status" value="1"/>
</dbReference>
<dbReference type="HOGENOM" id="CLU_340152_0_0_1"/>
<evidence type="ECO:0000256" key="5">
    <source>
        <dbReference type="ARBA" id="ARBA00023136"/>
    </source>
</evidence>
<feature type="transmembrane region" description="Helical" evidence="7">
    <location>
        <begin position="394"/>
        <end position="418"/>
    </location>
</feature>
<gene>
    <name evidence="8" type="ORF">AG1IA_09412</name>
</gene>
<proteinExistence type="inferred from homology"/>
<organism evidence="8 9">
    <name type="scientific">Thanatephorus cucumeris (strain AG1-IA)</name>
    <name type="common">Rice sheath blight fungus</name>
    <name type="synonym">Rhizoctonia solani</name>
    <dbReference type="NCBI Taxonomy" id="983506"/>
    <lineage>
        <taxon>Eukaryota</taxon>
        <taxon>Fungi</taxon>
        <taxon>Dikarya</taxon>
        <taxon>Basidiomycota</taxon>
        <taxon>Agaricomycotina</taxon>
        <taxon>Agaricomycetes</taxon>
        <taxon>Cantharellales</taxon>
        <taxon>Ceratobasidiaceae</taxon>
        <taxon>Rhizoctonia</taxon>
        <taxon>Rhizoctonia solani AG-1</taxon>
    </lineage>
</organism>
<dbReference type="Gene3D" id="1.20.1250.20">
    <property type="entry name" value="MFS general substrate transporter like domains"/>
    <property type="match status" value="2"/>
</dbReference>
<evidence type="ECO:0000256" key="4">
    <source>
        <dbReference type="ARBA" id="ARBA00022989"/>
    </source>
</evidence>
<protein>
    <submittedName>
        <fullName evidence="8">Nitrate transporter</fullName>
    </submittedName>
</protein>
<evidence type="ECO:0000256" key="7">
    <source>
        <dbReference type="SAM" id="Phobius"/>
    </source>
</evidence>
<dbReference type="OrthoDB" id="434240at2759"/>
<comment type="similarity">
    <text evidence="2">Belongs to the major facilitator superfamily. Nitrate/nitrite porter (TC 2.A.1.8) family.</text>
</comment>
<reference evidence="8 9" key="1">
    <citation type="journal article" date="2013" name="Nat. Commun.">
        <title>The evolution and pathogenic mechanisms of the rice sheath blight pathogen.</title>
        <authorList>
            <person name="Zheng A."/>
            <person name="Lin R."/>
            <person name="Xu L."/>
            <person name="Qin P."/>
            <person name="Tang C."/>
            <person name="Ai P."/>
            <person name="Zhang D."/>
            <person name="Liu Y."/>
            <person name="Sun Z."/>
            <person name="Feng H."/>
            <person name="Wang Y."/>
            <person name="Chen Y."/>
            <person name="Liang X."/>
            <person name="Fu R."/>
            <person name="Li Q."/>
            <person name="Zhang J."/>
            <person name="Yu X."/>
            <person name="Xie Z."/>
            <person name="Ding L."/>
            <person name="Guan P."/>
            <person name="Tang J."/>
            <person name="Liang Y."/>
            <person name="Wang S."/>
            <person name="Deng Q."/>
            <person name="Li S."/>
            <person name="Zhu J."/>
            <person name="Wang L."/>
            <person name="Liu H."/>
            <person name="Li P."/>
        </authorList>
    </citation>
    <scope>NUCLEOTIDE SEQUENCE [LARGE SCALE GENOMIC DNA]</scope>
    <source>
        <strain evidence="9">AG-1 IA</strain>
    </source>
</reference>
<dbReference type="AlphaFoldDB" id="L8WJL1"/>
<dbReference type="STRING" id="983506.L8WJL1"/>
<keyword evidence="5 7" id="KW-0472">Membrane</keyword>
<comment type="caution">
    <text evidence="8">The sequence shown here is derived from an EMBL/GenBank/DDBJ whole genome shotgun (WGS) entry which is preliminary data.</text>
</comment>
<dbReference type="GO" id="GO:0016020">
    <property type="term" value="C:membrane"/>
    <property type="evidence" value="ECO:0007669"/>
    <property type="project" value="UniProtKB-SubCell"/>
</dbReference>